<name>A0A919T0E0_9ACTN</name>
<comment type="caution">
    <text evidence="3">The sequence shown here is derived from an EMBL/GenBank/DDBJ whole genome shotgun (WGS) entry which is preliminary data.</text>
</comment>
<keyword evidence="1" id="KW-0812">Transmembrane</keyword>
<feature type="transmembrane region" description="Helical" evidence="1">
    <location>
        <begin position="109"/>
        <end position="131"/>
    </location>
</feature>
<dbReference type="EMBL" id="BOQP01000052">
    <property type="protein sequence ID" value="GIM82612.1"/>
    <property type="molecule type" value="Genomic_DNA"/>
</dbReference>
<sequence>MDSRLRIAGQAVQPVLVMFPLGLFSMAVLFDLGNLLGAPDILGALAYWNVVAGLIGGVLAAVAGAIDLMFVPNGTPAKRIGVLQGLANMGVLILFAVILMLRMSHPDRVAGGGIFAVELLALVGAVFGAWYGGELVNRRQAYAQARSQQARSNPGRIF</sequence>
<dbReference type="AlphaFoldDB" id="A0A919T0E0"/>
<feature type="transmembrane region" description="Helical" evidence="1">
    <location>
        <begin position="12"/>
        <end position="33"/>
    </location>
</feature>
<feature type="domain" description="DUF2231" evidence="2">
    <location>
        <begin position="12"/>
        <end position="141"/>
    </location>
</feature>
<evidence type="ECO:0000313" key="3">
    <source>
        <dbReference type="EMBL" id="GIM82612.1"/>
    </source>
</evidence>
<dbReference type="InterPro" id="IPR019251">
    <property type="entry name" value="DUF2231_TM"/>
</dbReference>
<keyword evidence="1" id="KW-1133">Transmembrane helix</keyword>
<evidence type="ECO:0000313" key="4">
    <source>
        <dbReference type="Proteomes" id="UP000680865"/>
    </source>
</evidence>
<dbReference type="Proteomes" id="UP000680865">
    <property type="component" value="Unassembled WGS sequence"/>
</dbReference>
<evidence type="ECO:0000256" key="1">
    <source>
        <dbReference type="SAM" id="Phobius"/>
    </source>
</evidence>
<evidence type="ECO:0000259" key="2">
    <source>
        <dbReference type="Pfam" id="PF09990"/>
    </source>
</evidence>
<proteinExistence type="predicted"/>
<keyword evidence="1" id="KW-0472">Membrane</keyword>
<protein>
    <recommendedName>
        <fullName evidence="2">DUF2231 domain-containing protein</fullName>
    </recommendedName>
</protein>
<feature type="transmembrane region" description="Helical" evidence="1">
    <location>
        <begin position="45"/>
        <end position="70"/>
    </location>
</feature>
<feature type="transmembrane region" description="Helical" evidence="1">
    <location>
        <begin position="82"/>
        <end position="103"/>
    </location>
</feature>
<keyword evidence="4" id="KW-1185">Reference proteome</keyword>
<reference evidence="3" key="1">
    <citation type="submission" date="2021-03" db="EMBL/GenBank/DDBJ databases">
        <title>Whole genome shotgun sequence of Actinoplanes consettensis NBRC 14913.</title>
        <authorList>
            <person name="Komaki H."/>
            <person name="Tamura T."/>
        </authorList>
    </citation>
    <scope>NUCLEOTIDE SEQUENCE</scope>
    <source>
        <strain evidence="3">NBRC 14913</strain>
    </source>
</reference>
<dbReference type="RefSeq" id="WP_213002609.1">
    <property type="nucleotide sequence ID" value="NZ_BAAATW010000006.1"/>
</dbReference>
<organism evidence="3 4">
    <name type="scientific">Winogradskya consettensis</name>
    <dbReference type="NCBI Taxonomy" id="113560"/>
    <lineage>
        <taxon>Bacteria</taxon>
        <taxon>Bacillati</taxon>
        <taxon>Actinomycetota</taxon>
        <taxon>Actinomycetes</taxon>
        <taxon>Micromonosporales</taxon>
        <taxon>Micromonosporaceae</taxon>
        <taxon>Winogradskya</taxon>
    </lineage>
</organism>
<gene>
    <name evidence="3" type="ORF">Aco04nite_82380</name>
</gene>
<dbReference type="Pfam" id="PF09990">
    <property type="entry name" value="DUF2231"/>
    <property type="match status" value="1"/>
</dbReference>
<accession>A0A919T0E0</accession>